<dbReference type="InterPro" id="IPR013785">
    <property type="entry name" value="Aldolase_TIM"/>
</dbReference>
<dbReference type="NCBIfam" id="NF001273">
    <property type="entry name" value="PRK00230.1"/>
    <property type="match status" value="1"/>
</dbReference>
<dbReference type="HAMAP" id="MF_01200_B">
    <property type="entry name" value="OMPdecase_type1_B"/>
    <property type="match status" value="1"/>
</dbReference>
<evidence type="ECO:0000256" key="3">
    <source>
        <dbReference type="ARBA" id="ARBA00022793"/>
    </source>
</evidence>
<dbReference type="HOGENOM" id="CLU_067069_1_0_9"/>
<feature type="binding site" evidence="7 9">
    <location>
        <position position="38"/>
    </location>
    <ligand>
        <name>substrate</name>
    </ligand>
</feature>
<dbReference type="NCBIfam" id="TIGR01740">
    <property type="entry name" value="pyrF"/>
    <property type="match status" value="1"/>
</dbReference>
<dbReference type="GO" id="GO:0044205">
    <property type="term" value="P:'de novo' UMP biosynthetic process"/>
    <property type="evidence" value="ECO:0007669"/>
    <property type="project" value="UniProtKB-UniRule"/>
</dbReference>
<dbReference type="EMBL" id="CP002344">
    <property type="protein sequence ID" value="ADU52127.1"/>
    <property type="molecule type" value="Genomic_DNA"/>
</dbReference>
<feature type="active site" description="For OMPdecase activity" evidence="8">
    <location>
        <position position="70"/>
    </location>
</feature>
<feature type="binding site" evidence="7 9">
    <location>
        <position position="200"/>
    </location>
    <ligand>
        <name>substrate</name>
    </ligand>
</feature>
<dbReference type="KEGG" id="tmr:Tmar_2046"/>
<evidence type="ECO:0000256" key="5">
    <source>
        <dbReference type="ARBA" id="ARBA00023239"/>
    </source>
</evidence>
<dbReference type="CDD" id="cd04725">
    <property type="entry name" value="OMP_decarboxylase_like"/>
    <property type="match status" value="1"/>
</dbReference>
<feature type="binding site" evidence="7 9">
    <location>
        <position position="221"/>
    </location>
    <ligand>
        <name>substrate</name>
    </ligand>
</feature>
<evidence type="ECO:0000256" key="6">
    <source>
        <dbReference type="ARBA" id="ARBA00049157"/>
    </source>
</evidence>
<keyword evidence="4 7" id="KW-0665">Pyrimidine biosynthesis</keyword>
<feature type="region of interest" description="Disordered" evidence="11">
    <location>
        <begin position="247"/>
        <end position="268"/>
    </location>
</feature>
<dbReference type="PANTHER" id="PTHR32119:SF2">
    <property type="entry name" value="OROTIDINE 5'-PHOSPHATE DECARBOXYLASE"/>
    <property type="match status" value="1"/>
</dbReference>
<dbReference type="RefSeq" id="WP_013496427.1">
    <property type="nucleotide sequence ID" value="NC_014831.1"/>
</dbReference>
<dbReference type="InterPro" id="IPR001754">
    <property type="entry name" value="OMPdeCOase_dom"/>
</dbReference>
<dbReference type="eggNOG" id="COG0284">
    <property type="taxonomic scope" value="Bacteria"/>
</dbReference>
<protein>
    <recommendedName>
        <fullName evidence="7">Orotidine 5'-phosphate decarboxylase</fullName>
        <ecNumber evidence="7">4.1.1.23</ecNumber>
    </recommendedName>
    <alternativeName>
        <fullName evidence="7">OMP decarboxylase</fullName>
        <shortName evidence="7">OMPDCase</shortName>
        <shortName evidence="7">OMPdecase</shortName>
    </alternativeName>
</protein>
<feature type="binding site" evidence="7 9">
    <location>
        <position position="220"/>
    </location>
    <ligand>
        <name>substrate</name>
    </ligand>
</feature>
<dbReference type="Pfam" id="PF00215">
    <property type="entry name" value="OMPdecase"/>
    <property type="match status" value="1"/>
</dbReference>
<feature type="active site" description="For OMPdecase activity" evidence="8">
    <location>
        <position position="67"/>
    </location>
</feature>
<keyword evidence="14" id="KW-1185">Reference proteome</keyword>
<evidence type="ECO:0000256" key="11">
    <source>
        <dbReference type="SAM" id="MobiDB-lite"/>
    </source>
</evidence>
<evidence type="ECO:0000256" key="1">
    <source>
        <dbReference type="ARBA" id="ARBA00002356"/>
    </source>
</evidence>
<comment type="similarity">
    <text evidence="7">Belongs to the OMP decarboxylase family. Type 1 subfamily.</text>
</comment>
<comment type="pathway">
    <text evidence="2 7 10">Pyrimidine metabolism; UMP biosynthesis via de novo pathway; UMP from orotate: step 2/2.</text>
</comment>
<dbReference type="PANTHER" id="PTHR32119">
    <property type="entry name" value="OROTIDINE 5'-PHOSPHATE DECARBOXYLASE"/>
    <property type="match status" value="1"/>
</dbReference>
<accession>E6SJH2</accession>
<reference evidence="13 14" key="1">
    <citation type="journal article" date="2010" name="Stand. Genomic Sci.">
        <title>Complete genome sequence of Thermaerobacter marianensis type strain (7p75a).</title>
        <authorList>
            <person name="Han C."/>
            <person name="Gu W."/>
            <person name="Zhang X."/>
            <person name="Lapidus A."/>
            <person name="Nolan M."/>
            <person name="Copeland A."/>
            <person name="Lucas S."/>
            <person name="Del Rio T.G."/>
            <person name="Tice H."/>
            <person name="Cheng J.F."/>
            <person name="Tapia R."/>
            <person name="Goodwin L."/>
            <person name="Pitluck S."/>
            <person name="Pagani I."/>
            <person name="Ivanova N."/>
            <person name="Mavromatis K."/>
            <person name="Mikhailova N."/>
            <person name="Pati A."/>
            <person name="Chen A."/>
            <person name="Palaniappan K."/>
            <person name="Land M."/>
            <person name="Hauser L."/>
            <person name="Chang Y.J."/>
            <person name="Jeffries C.D."/>
            <person name="Schneider S."/>
            <person name="Rohde M."/>
            <person name="Goker M."/>
            <person name="Pukall R."/>
            <person name="Woyke T."/>
            <person name="Bristow J."/>
            <person name="Eisen J.A."/>
            <person name="Markowitz V."/>
            <person name="Hugenholtz P."/>
            <person name="Kyrpides N.C."/>
            <person name="Klenk H.P."/>
            <person name="Detter J.C."/>
        </authorList>
    </citation>
    <scope>NUCLEOTIDE SEQUENCE [LARGE SCALE GENOMIC DNA]</scope>
    <source>
        <strain evidence="14">ATCC 700841 / DSM 12885 / JCM 10246 / 7p75a</strain>
    </source>
</reference>
<keyword evidence="5 7" id="KW-0456">Lyase</keyword>
<dbReference type="STRING" id="644966.Tmar_2046"/>
<dbReference type="OrthoDB" id="9806203at2"/>
<feature type="active site" description="For OMPdecase activity" evidence="8">
    <location>
        <position position="65"/>
    </location>
</feature>
<dbReference type="InterPro" id="IPR011060">
    <property type="entry name" value="RibuloseP-bd_barrel"/>
</dbReference>
<dbReference type="SMART" id="SM00934">
    <property type="entry name" value="OMPdecase"/>
    <property type="match status" value="1"/>
</dbReference>
<gene>
    <name evidence="7" type="primary">pyrF</name>
    <name evidence="13" type="ordered locus">Tmar_2046</name>
</gene>
<reference evidence="14" key="2">
    <citation type="journal article" date="2010" name="Stand. Genomic Sci.">
        <title>Complete genome sequence of Thermaerobacter marianensis type strain (7p75aT).</title>
        <authorList>
            <person name="Han C."/>
            <person name="Gu W."/>
            <person name="Zhang X."/>
            <person name="Lapidus A."/>
            <person name="Nolan M."/>
            <person name="Copeland A."/>
            <person name="Lucas S."/>
            <person name="Glavina Del Rio T."/>
            <person name="Tice H."/>
            <person name="Cheng J."/>
            <person name="Tapia R."/>
            <person name="Goodwin L."/>
            <person name="Pitluck S."/>
            <person name="Pagani I."/>
            <person name="Ivanova N."/>
            <person name="Mavromatis K."/>
            <person name="Mikhailova N."/>
            <person name="Pati A."/>
            <person name="Chen A."/>
            <person name="Palaniappan K."/>
            <person name="Land M."/>
            <person name="Hauser L."/>
            <person name="Chang Y."/>
            <person name="Jeffries C."/>
            <person name="Schneider S."/>
            <person name="Rohde M."/>
            <person name="Goker M."/>
            <person name="Pukall R."/>
            <person name="Woyke T."/>
            <person name="Bristow J."/>
            <person name="Eisen J."/>
            <person name="Markowitz V."/>
            <person name="Hugenholtz P."/>
            <person name="Kyrpides N."/>
            <person name="Klenk H."/>
            <person name="Detter J."/>
        </authorList>
    </citation>
    <scope>NUCLEOTIDE SEQUENCE [LARGE SCALE GENOMIC DNA]</scope>
    <source>
        <strain evidence="14">ATCC 700841 / DSM 12885 / JCM 10246 / 7p75a</strain>
    </source>
</reference>
<sequence length="268" mass="26745">MSRTVAGAERLIVALDVADGARAEALVGALAPAGCAFKVGLELLYALGPAWIDRLASRGLRVFVDAKLHDIPNTVYGAARALAARGAWLLTVHLAGGEAMCRAAVEGAAAGAAAAGTGPVRVLGVTVLTSLEGMAYEEATGARLPLADEVVRRARNGRAWGLGGFVCAPAELGRLRAVAGGEAWLVSPGIRPAGSPAGDQRRVATPGAAIRAGADYLVVGRPVTAAADPWAALVAIAGEVERALAGGAAGGQAGSHQAVKGGGGDERR</sequence>
<evidence type="ECO:0000313" key="14">
    <source>
        <dbReference type="Proteomes" id="UP000008915"/>
    </source>
</evidence>
<comment type="subunit">
    <text evidence="7">Homodimer.</text>
</comment>
<feature type="active site" description="Proton donor" evidence="7">
    <location>
        <position position="67"/>
    </location>
</feature>
<feature type="binding site" evidence="7">
    <location>
        <begin position="65"/>
        <end position="74"/>
    </location>
    <ligand>
        <name>substrate</name>
    </ligand>
</feature>
<evidence type="ECO:0000256" key="2">
    <source>
        <dbReference type="ARBA" id="ARBA00004861"/>
    </source>
</evidence>
<dbReference type="InterPro" id="IPR014732">
    <property type="entry name" value="OMPdecase"/>
</dbReference>
<feature type="domain" description="Orotidine 5'-phosphate decarboxylase" evidence="12">
    <location>
        <begin position="10"/>
        <end position="236"/>
    </location>
</feature>
<organism evidence="13 14">
    <name type="scientific">Thermaerobacter marianensis (strain ATCC 700841 / DSM 12885 / JCM 10246 / 7p75a)</name>
    <dbReference type="NCBI Taxonomy" id="644966"/>
    <lineage>
        <taxon>Bacteria</taxon>
        <taxon>Bacillati</taxon>
        <taxon>Bacillota</taxon>
        <taxon>Clostridia</taxon>
        <taxon>Eubacteriales</taxon>
        <taxon>Clostridiales Family XVII. Incertae Sedis</taxon>
        <taxon>Thermaerobacter</taxon>
    </lineage>
</organism>
<dbReference type="EC" id="4.1.1.23" evidence="7"/>
<dbReference type="AlphaFoldDB" id="E6SJH2"/>
<evidence type="ECO:0000256" key="10">
    <source>
        <dbReference type="RuleBase" id="RU000512"/>
    </source>
</evidence>
<dbReference type="Proteomes" id="UP000008915">
    <property type="component" value="Chromosome"/>
</dbReference>
<name>E6SJH2_THEM7</name>
<evidence type="ECO:0000256" key="9">
    <source>
        <dbReference type="PIRSR" id="PIRSR614732-2"/>
    </source>
</evidence>
<evidence type="ECO:0000259" key="12">
    <source>
        <dbReference type="SMART" id="SM00934"/>
    </source>
</evidence>
<feature type="binding site" evidence="7 9">
    <location>
        <position position="129"/>
    </location>
    <ligand>
        <name>substrate</name>
    </ligand>
</feature>
<comment type="function">
    <text evidence="1 7">Catalyzes the decarboxylation of orotidine 5'-monophosphate (OMP) to uridine 5'-monophosphate (UMP).</text>
</comment>
<dbReference type="Gene3D" id="3.20.20.70">
    <property type="entry name" value="Aldolase class I"/>
    <property type="match status" value="1"/>
</dbReference>
<dbReference type="GO" id="GO:0006207">
    <property type="term" value="P:'de novo' pyrimidine nucleobase biosynthetic process"/>
    <property type="evidence" value="ECO:0007669"/>
    <property type="project" value="InterPro"/>
</dbReference>
<feature type="binding site" evidence="7 9">
    <location>
        <position position="16"/>
    </location>
    <ligand>
        <name>substrate</name>
    </ligand>
</feature>
<dbReference type="GO" id="GO:0004590">
    <property type="term" value="F:orotidine-5'-phosphate decarboxylase activity"/>
    <property type="evidence" value="ECO:0007669"/>
    <property type="project" value="UniProtKB-UniRule"/>
</dbReference>
<dbReference type="InterPro" id="IPR047596">
    <property type="entry name" value="OMPdecase_bac"/>
</dbReference>
<evidence type="ECO:0000256" key="7">
    <source>
        <dbReference type="HAMAP-Rule" id="MF_01200"/>
    </source>
</evidence>
<dbReference type="UniPathway" id="UPA00070">
    <property type="reaction ID" value="UER00120"/>
</dbReference>
<keyword evidence="3 7" id="KW-0210">Decarboxylase</keyword>
<comment type="catalytic activity">
    <reaction evidence="6 7 10">
        <text>orotidine 5'-phosphate + H(+) = UMP + CO2</text>
        <dbReference type="Rhea" id="RHEA:11596"/>
        <dbReference type="ChEBI" id="CHEBI:15378"/>
        <dbReference type="ChEBI" id="CHEBI:16526"/>
        <dbReference type="ChEBI" id="CHEBI:57538"/>
        <dbReference type="ChEBI" id="CHEBI:57865"/>
        <dbReference type="EC" id="4.1.1.23"/>
    </reaction>
</comment>
<evidence type="ECO:0000256" key="8">
    <source>
        <dbReference type="PIRSR" id="PIRSR614732-1"/>
    </source>
</evidence>
<evidence type="ECO:0000313" key="13">
    <source>
        <dbReference type="EMBL" id="ADU52127.1"/>
    </source>
</evidence>
<dbReference type="SUPFAM" id="SSF51366">
    <property type="entry name" value="Ribulose-phoshate binding barrel"/>
    <property type="match status" value="1"/>
</dbReference>
<evidence type="ECO:0000256" key="4">
    <source>
        <dbReference type="ARBA" id="ARBA00022975"/>
    </source>
</evidence>
<dbReference type="PROSITE" id="PS00156">
    <property type="entry name" value="OMPDECASE"/>
    <property type="match status" value="1"/>
</dbReference>
<proteinExistence type="inferred from homology"/>
<dbReference type="InterPro" id="IPR018089">
    <property type="entry name" value="OMPdecase_AS"/>
</dbReference>
<dbReference type="GO" id="GO:0005829">
    <property type="term" value="C:cytosol"/>
    <property type="evidence" value="ECO:0007669"/>
    <property type="project" value="TreeGrafter"/>
</dbReference>
<feature type="binding site" evidence="7 9">
    <location>
        <position position="191"/>
    </location>
    <ligand>
        <name>substrate</name>
    </ligand>
</feature>